<feature type="transmembrane region" description="Helical" evidence="1">
    <location>
        <begin position="239"/>
        <end position="258"/>
    </location>
</feature>
<dbReference type="PANTHER" id="PTHR42924">
    <property type="entry name" value="EXONUCLEASE"/>
    <property type="match status" value="1"/>
</dbReference>
<organism evidence="3 4">
    <name type="scientific">Candidatus Scalindua rubra</name>
    <dbReference type="NCBI Taxonomy" id="1872076"/>
    <lineage>
        <taxon>Bacteria</taxon>
        <taxon>Pseudomonadati</taxon>
        <taxon>Planctomycetota</taxon>
        <taxon>Candidatus Brocadiia</taxon>
        <taxon>Candidatus Brocadiales</taxon>
        <taxon>Candidatus Scalinduaceae</taxon>
        <taxon>Candidatus Scalindua</taxon>
    </lineage>
</organism>
<comment type="caution">
    <text evidence="3">The sequence shown here is derived from an EMBL/GenBank/DDBJ whole genome shotgun (WGS) entry which is preliminary data.</text>
</comment>
<dbReference type="Pfam" id="PF02811">
    <property type="entry name" value="PHP"/>
    <property type="match status" value="1"/>
</dbReference>
<dbReference type="InterPro" id="IPR004013">
    <property type="entry name" value="PHP_dom"/>
</dbReference>
<dbReference type="InterPro" id="IPR052018">
    <property type="entry name" value="PHP_domain"/>
</dbReference>
<evidence type="ECO:0000313" key="4">
    <source>
        <dbReference type="Proteomes" id="UP000094056"/>
    </source>
</evidence>
<dbReference type="AlphaFoldDB" id="A0A1E3XEW8"/>
<dbReference type="GO" id="GO:0004534">
    <property type="term" value="F:5'-3' RNA exonuclease activity"/>
    <property type="evidence" value="ECO:0007669"/>
    <property type="project" value="TreeGrafter"/>
</dbReference>
<evidence type="ECO:0000259" key="2">
    <source>
        <dbReference type="SMART" id="SM00481"/>
    </source>
</evidence>
<gene>
    <name evidence="3" type="ORF">SCARUB_00718</name>
</gene>
<keyword evidence="1" id="KW-1133">Transmembrane helix</keyword>
<dbReference type="GO" id="GO:0035312">
    <property type="term" value="F:5'-3' DNA exonuclease activity"/>
    <property type="evidence" value="ECO:0007669"/>
    <property type="project" value="TreeGrafter"/>
</dbReference>
<dbReference type="InterPro" id="IPR016195">
    <property type="entry name" value="Pol/histidinol_Pase-like"/>
</dbReference>
<dbReference type="SUPFAM" id="SSF89550">
    <property type="entry name" value="PHP domain-like"/>
    <property type="match status" value="1"/>
</dbReference>
<dbReference type="InterPro" id="IPR003141">
    <property type="entry name" value="Pol/His_phosphatase_N"/>
</dbReference>
<dbReference type="SMART" id="SM00481">
    <property type="entry name" value="POLIIIAc"/>
    <property type="match status" value="1"/>
</dbReference>
<dbReference type="Proteomes" id="UP000094056">
    <property type="component" value="Unassembled WGS sequence"/>
</dbReference>
<keyword evidence="1" id="KW-0812">Transmembrane</keyword>
<dbReference type="Gene3D" id="3.20.20.140">
    <property type="entry name" value="Metal-dependent hydrolases"/>
    <property type="match status" value="1"/>
</dbReference>
<feature type="domain" description="Polymerase/histidinol phosphatase N-terminal" evidence="2">
    <location>
        <begin position="57"/>
        <end position="128"/>
    </location>
</feature>
<keyword evidence="1" id="KW-0472">Membrane</keyword>
<name>A0A1E3XEW8_9BACT</name>
<reference evidence="3 4" key="1">
    <citation type="submission" date="2016-07" db="EMBL/GenBank/DDBJ databases">
        <title>Draft genome of Scalindua rubra, obtained from a brine-seawater interface in the Red Sea, sheds light on salt adaptation in anammox bacteria.</title>
        <authorList>
            <person name="Speth D.R."/>
            <person name="Lagkouvardos I."/>
            <person name="Wang Y."/>
            <person name="Qian P.-Y."/>
            <person name="Dutilh B.E."/>
            <person name="Jetten M.S."/>
        </authorList>
    </citation>
    <scope>NUCLEOTIDE SEQUENCE [LARGE SCALE GENOMIC DNA]</scope>
    <source>
        <strain evidence="3">BSI-1</strain>
    </source>
</reference>
<protein>
    <submittedName>
        <fullName evidence="3">PHP domain protein</fullName>
    </submittedName>
</protein>
<sequence>MNDECKEFPIRLKISKMYKKNHLYSRIVLIVFACLFLCNKNSFVDTCYAEKHTLIPGVIHVHTTISNGEKTPEEIVKLAKENGIKVVIFTDHDTMKWTYGVPPLRKIIQKVVNQNSILKYGASNYINTIKELNKKYPDMLIIHGTEAIPFYYWQGSFFKNNLALVNGNEHIMVFGLETPSDYKNLPSVGNGFPGEFNLESIFNLWPVSFFLLGWWFISFRKKVSTTKDKSLQEKRQNKAPGVICFFVGVVFLVNNFPFKTPVYDQYHGEQGVGPYQHLINYANEKNALTFWAHPEVERSMEIGKIKIISSPYEEDLLKTFNYTGIAIYSEGMRRVGPPGGIWDQILLEYCSGKRKKPVWIIGEVDYKVHEFPIDETQTVFLLKEKKKEEILNVLRTGKMYAAMGSANALTLNSFVVEDFNSGKLAFMGDEITITGKPRIRIVVTADYSHKYSDYKGRMFYIDLIRNGKVIKTFEADGAIDITYDDDYNKPGEKVYYRLAIDTSYLFKGIVSNPIFVQFKEKQ</sequence>
<dbReference type="PANTHER" id="PTHR42924:SF3">
    <property type="entry name" value="POLYMERASE_HISTIDINOL PHOSPHATASE N-TERMINAL DOMAIN-CONTAINING PROTEIN"/>
    <property type="match status" value="1"/>
</dbReference>
<evidence type="ECO:0000313" key="3">
    <source>
        <dbReference type="EMBL" id="ODS34148.1"/>
    </source>
</evidence>
<feature type="transmembrane region" description="Helical" evidence="1">
    <location>
        <begin position="202"/>
        <end position="219"/>
    </location>
</feature>
<evidence type="ECO:0000256" key="1">
    <source>
        <dbReference type="SAM" id="Phobius"/>
    </source>
</evidence>
<dbReference type="EMBL" id="MAYW01000012">
    <property type="protein sequence ID" value="ODS34148.1"/>
    <property type="molecule type" value="Genomic_DNA"/>
</dbReference>
<accession>A0A1E3XEW8</accession>
<proteinExistence type="predicted"/>